<name>A0ACC0CBD6_CATRO</name>
<dbReference type="EMBL" id="CM044701">
    <property type="protein sequence ID" value="KAI5682093.1"/>
    <property type="molecule type" value="Genomic_DNA"/>
</dbReference>
<sequence>MASSSNSAFNRSRSVFRECRNLAKLYTSRTHNNRGRRIMGCEKFRVCGCGCMMLLLSVRERDVIPCLLNKLVSKDEELRYKEEELWWQGRRITFDGWEGEKQRKGLL</sequence>
<evidence type="ECO:0000313" key="2">
    <source>
        <dbReference type="Proteomes" id="UP001060085"/>
    </source>
</evidence>
<gene>
    <name evidence="1" type="ORF">M9H77_03321</name>
</gene>
<evidence type="ECO:0000313" key="1">
    <source>
        <dbReference type="EMBL" id="KAI5682093.1"/>
    </source>
</evidence>
<protein>
    <submittedName>
        <fullName evidence="1">Uncharacterized protein</fullName>
    </submittedName>
</protein>
<proteinExistence type="predicted"/>
<comment type="caution">
    <text evidence="1">The sequence shown here is derived from an EMBL/GenBank/DDBJ whole genome shotgun (WGS) entry which is preliminary data.</text>
</comment>
<dbReference type="Proteomes" id="UP001060085">
    <property type="component" value="Linkage Group LG01"/>
</dbReference>
<organism evidence="1 2">
    <name type="scientific">Catharanthus roseus</name>
    <name type="common">Madagascar periwinkle</name>
    <name type="synonym">Vinca rosea</name>
    <dbReference type="NCBI Taxonomy" id="4058"/>
    <lineage>
        <taxon>Eukaryota</taxon>
        <taxon>Viridiplantae</taxon>
        <taxon>Streptophyta</taxon>
        <taxon>Embryophyta</taxon>
        <taxon>Tracheophyta</taxon>
        <taxon>Spermatophyta</taxon>
        <taxon>Magnoliopsida</taxon>
        <taxon>eudicotyledons</taxon>
        <taxon>Gunneridae</taxon>
        <taxon>Pentapetalae</taxon>
        <taxon>asterids</taxon>
        <taxon>lamiids</taxon>
        <taxon>Gentianales</taxon>
        <taxon>Apocynaceae</taxon>
        <taxon>Rauvolfioideae</taxon>
        <taxon>Vinceae</taxon>
        <taxon>Catharanthinae</taxon>
        <taxon>Catharanthus</taxon>
    </lineage>
</organism>
<keyword evidence="2" id="KW-1185">Reference proteome</keyword>
<accession>A0ACC0CBD6</accession>
<reference evidence="2" key="1">
    <citation type="journal article" date="2023" name="Nat. Plants">
        <title>Single-cell RNA sequencing provides a high-resolution roadmap for understanding the multicellular compartmentation of specialized metabolism.</title>
        <authorList>
            <person name="Sun S."/>
            <person name="Shen X."/>
            <person name="Li Y."/>
            <person name="Li Y."/>
            <person name="Wang S."/>
            <person name="Li R."/>
            <person name="Zhang H."/>
            <person name="Shen G."/>
            <person name="Guo B."/>
            <person name="Wei J."/>
            <person name="Xu J."/>
            <person name="St-Pierre B."/>
            <person name="Chen S."/>
            <person name="Sun C."/>
        </authorList>
    </citation>
    <scope>NUCLEOTIDE SEQUENCE [LARGE SCALE GENOMIC DNA]</scope>
</reference>